<accession>A0ABT7HS01</accession>
<reference evidence="1" key="1">
    <citation type="submission" date="2022-08" db="EMBL/GenBank/DDBJ databases">
        <authorList>
            <person name="Wang H."/>
        </authorList>
    </citation>
    <scope>NUCLEOTIDE SEQUENCE</scope>
    <source>
        <strain evidence="1">PS10</strain>
    </source>
</reference>
<evidence type="ECO:0000313" key="1">
    <source>
        <dbReference type="EMBL" id="MDL0089418.1"/>
    </source>
</evidence>
<dbReference type="Gene3D" id="3.30.70.100">
    <property type="match status" value="1"/>
</dbReference>
<sequence>MRKFLLGLAVMTSLYAQPIFNVFELGVSDEMLFDKIANDNINASVSTELGTLSMCLAKSDEFAYMFEIYADEASYKTHLASKQYKNFIDASPKILTAHKKKIALNTQFLSDKKVVLDEQTKAFLTTFSLKDSSKFLTELKNSDAELIYAATLANEPNRWLVFEISKNGSLLGKMGDLITDKNETKISLVYLKNKGGLDFKR</sequence>
<protein>
    <recommendedName>
        <fullName evidence="3">Antibiotic biosynthesis monooxygenase</fullName>
    </recommendedName>
</protein>
<dbReference type="RefSeq" id="WP_284938083.1">
    <property type="nucleotide sequence ID" value="NZ_JANURM010000012.1"/>
</dbReference>
<evidence type="ECO:0008006" key="3">
    <source>
        <dbReference type="Google" id="ProtNLM"/>
    </source>
</evidence>
<dbReference type="SUPFAM" id="SSF54909">
    <property type="entry name" value="Dimeric alpha+beta barrel"/>
    <property type="match status" value="1"/>
</dbReference>
<organism evidence="1 2">
    <name type="scientific">Campylobacter gastrosuis</name>
    <dbReference type="NCBI Taxonomy" id="2974576"/>
    <lineage>
        <taxon>Bacteria</taxon>
        <taxon>Pseudomonadati</taxon>
        <taxon>Campylobacterota</taxon>
        <taxon>Epsilonproteobacteria</taxon>
        <taxon>Campylobacterales</taxon>
        <taxon>Campylobacteraceae</taxon>
        <taxon>Campylobacter</taxon>
    </lineage>
</organism>
<proteinExistence type="predicted"/>
<comment type="caution">
    <text evidence="1">The sequence shown here is derived from an EMBL/GenBank/DDBJ whole genome shotgun (WGS) entry which is preliminary data.</text>
</comment>
<dbReference type="InterPro" id="IPR011008">
    <property type="entry name" value="Dimeric_a/b-barrel"/>
</dbReference>
<keyword evidence="2" id="KW-1185">Reference proteome</keyword>
<dbReference type="Proteomes" id="UP001173801">
    <property type="component" value="Unassembled WGS sequence"/>
</dbReference>
<dbReference type="EMBL" id="JANURM010000012">
    <property type="protein sequence ID" value="MDL0089418.1"/>
    <property type="molecule type" value="Genomic_DNA"/>
</dbReference>
<name>A0ABT7HS01_9BACT</name>
<reference evidence="1" key="2">
    <citation type="journal article" date="2023" name="Microorganisms">
        <title>Isolation and Genomic Characteristics of Cat-Borne Campylobacter felis sp. nov. and Sheep-Borne Campylobacter ovis sp. nov.</title>
        <authorList>
            <person name="Wang H."/>
            <person name="Li Y."/>
            <person name="Gu Y."/>
            <person name="Zhou G."/>
            <person name="Chen X."/>
            <person name="Zhang X."/>
            <person name="Shao Z."/>
            <person name="Zhang J."/>
            <person name="Zhang M."/>
        </authorList>
    </citation>
    <scope>NUCLEOTIDE SEQUENCE</scope>
    <source>
        <strain evidence="1">PS10</strain>
    </source>
</reference>
<evidence type="ECO:0000313" key="2">
    <source>
        <dbReference type="Proteomes" id="UP001173801"/>
    </source>
</evidence>
<gene>
    <name evidence="1" type="ORF">NYG85_08615</name>
</gene>